<dbReference type="InterPro" id="IPR027417">
    <property type="entry name" value="P-loop_NTPase"/>
</dbReference>
<keyword evidence="4 8" id="KW-0812">Transmembrane</keyword>
<comment type="subcellular location">
    <subcellularLocation>
        <location evidence="1">Cell membrane</location>
        <topology evidence="1">Multi-pass membrane protein</topology>
    </subcellularLocation>
</comment>
<sequence length="654" mass="75241">MQENKSITQTFLRGLTIILVSILMSIVIYYIANAWIFDINILDYAQNYENFIITIQNIGNPYLKLKAYYPLAYSLTPFICCIVYWLISNETIKNSYGNARFAKEKDFKEMGFNLDSKGVQLACLVKGKKRIPISTQKPLAILIVAPAGTGKTASIALPNLFSLPNSCFVLDIKGELLQKSAGYRQKHFNNKILVFSPLSKDSNTMFFNPFDNKIIKDMDFVELMQLADQVAGTIFVGEKGKENDHWIVSAKTLFTFFALYNMQKFKHTTLGDLSQAPKKDYFDELEGQWRKQAVIEPNEEDDDESNPFGEEQKDPEADIFKLWLQQTAEDTSLDDIVRNQARAYSKYAENEFASIKSTYDTFMKVFANPRVAKATSTMSFDYEDLREQKITCYVVIQSEDMDILAPLVRILVESFFKKLMKNENSDPNKFIYFILDEFIRFGKMSYLLEAPALCRSYGLIPIYITQSYEQIKKYYGDDDLKILRANAAFQVVFRMNSFDDAKTLSDMVGDFTRKKLSISKDSMAVLKKNNSISEEGYKLITPQDILSSPEGQVYVLAGGYLNRPIKTQANLWFKNKELNGADKIPYDLENKHLQEHAQANAEKNQKDIKTENESTKTTQLEQQEMETNSNDINNNVEKQISNNMEYNPFKYKEY</sequence>
<feature type="transmembrane region" description="Helical" evidence="8">
    <location>
        <begin position="67"/>
        <end position="87"/>
    </location>
</feature>
<keyword evidence="3" id="KW-1003">Cell membrane</keyword>
<protein>
    <submittedName>
        <fullName evidence="9">Type IV secretory system conjugative DNA transfer family protein</fullName>
    </submittedName>
</protein>
<evidence type="ECO:0000256" key="2">
    <source>
        <dbReference type="ARBA" id="ARBA00008806"/>
    </source>
</evidence>
<reference evidence="9 10" key="1">
    <citation type="journal article" date="2014" name="Genome Announc.">
        <title>Draft genome sequences of eight enterohepatic helicobacter species isolated from both laboratory and wild rodents.</title>
        <authorList>
            <person name="Sheh A."/>
            <person name="Shen Z."/>
            <person name="Fox J.G."/>
        </authorList>
    </citation>
    <scope>NUCLEOTIDE SEQUENCE [LARGE SCALE GENOMIC DNA]</scope>
    <source>
        <strain evidence="9 10">ATCC 700114</strain>
    </source>
</reference>
<evidence type="ECO:0000256" key="4">
    <source>
        <dbReference type="ARBA" id="ARBA00022692"/>
    </source>
</evidence>
<keyword evidence="5 8" id="KW-1133">Transmembrane helix</keyword>
<organism evidence="9 10">
    <name type="scientific">Helicobacter trogontum</name>
    <dbReference type="NCBI Taxonomy" id="50960"/>
    <lineage>
        <taxon>Bacteria</taxon>
        <taxon>Pseudomonadati</taxon>
        <taxon>Campylobacterota</taxon>
        <taxon>Epsilonproteobacteria</taxon>
        <taxon>Campylobacterales</taxon>
        <taxon>Helicobacteraceae</taxon>
        <taxon>Helicobacter</taxon>
    </lineage>
</organism>
<feature type="compositionally biased region" description="Basic and acidic residues" evidence="7">
    <location>
        <begin position="603"/>
        <end position="614"/>
    </location>
</feature>
<dbReference type="InterPro" id="IPR003688">
    <property type="entry name" value="TraG/VirD4"/>
</dbReference>
<accession>A0A099VD70</accession>
<dbReference type="PANTHER" id="PTHR37937">
    <property type="entry name" value="CONJUGATIVE TRANSFER: DNA TRANSPORT"/>
    <property type="match status" value="1"/>
</dbReference>
<dbReference type="PANTHER" id="PTHR37937:SF1">
    <property type="entry name" value="CONJUGATIVE TRANSFER: DNA TRANSPORT"/>
    <property type="match status" value="1"/>
</dbReference>
<gene>
    <name evidence="9" type="ORF">LS81_001310</name>
</gene>
<dbReference type="GO" id="GO:0005886">
    <property type="term" value="C:plasma membrane"/>
    <property type="evidence" value="ECO:0007669"/>
    <property type="project" value="UniProtKB-SubCell"/>
</dbReference>
<evidence type="ECO:0000256" key="1">
    <source>
        <dbReference type="ARBA" id="ARBA00004651"/>
    </source>
</evidence>
<evidence type="ECO:0000256" key="6">
    <source>
        <dbReference type="ARBA" id="ARBA00023136"/>
    </source>
</evidence>
<comment type="caution">
    <text evidence="9">The sequence shown here is derived from an EMBL/GenBank/DDBJ whole genome shotgun (WGS) entry which is preliminary data.</text>
</comment>
<evidence type="ECO:0000313" key="9">
    <source>
        <dbReference type="EMBL" id="TLD84676.1"/>
    </source>
</evidence>
<evidence type="ECO:0000256" key="5">
    <source>
        <dbReference type="ARBA" id="ARBA00022989"/>
    </source>
</evidence>
<dbReference type="SUPFAM" id="SSF52540">
    <property type="entry name" value="P-loop containing nucleoside triphosphate hydrolases"/>
    <property type="match status" value="1"/>
</dbReference>
<keyword evidence="6 8" id="KW-0472">Membrane</keyword>
<evidence type="ECO:0000256" key="7">
    <source>
        <dbReference type="SAM" id="MobiDB-lite"/>
    </source>
</evidence>
<feature type="compositionally biased region" description="Polar residues" evidence="7">
    <location>
        <begin position="615"/>
        <end position="636"/>
    </location>
</feature>
<dbReference type="Pfam" id="PF02534">
    <property type="entry name" value="T4SS-DNA_transf"/>
    <property type="match status" value="1"/>
</dbReference>
<evidence type="ECO:0000313" key="10">
    <source>
        <dbReference type="Proteomes" id="UP000029878"/>
    </source>
</evidence>
<dbReference type="InterPro" id="IPR051539">
    <property type="entry name" value="T4SS-coupling_protein"/>
</dbReference>
<dbReference type="RefSeq" id="WP_034344998.1">
    <property type="nucleotide sequence ID" value="NZ_FZNG01000035.1"/>
</dbReference>
<name>A0A099VD70_9HELI</name>
<dbReference type="OrthoDB" id="9759295at2"/>
<evidence type="ECO:0000256" key="3">
    <source>
        <dbReference type="ARBA" id="ARBA00022475"/>
    </source>
</evidence>
<dbReference type="EMBL" id="JRPL02000002">
    <property type="protein sequence ID" value="TLD84676.1"/>
    <property type="molecule type" value="Genomic_DNA"/>
</dbReference>
<evidence type="ECO:0000256" key="8">
    <source>
        <dbReference type="SAM" id="Phobius"/>
    </source>
</evidence>
<feature type="transmembrane region" description="Helical" evidence="8">
    <location>
        <begin position="12"/>
        <end position="32"/>
    </location>
</feature>
<feature type="region of interest" description="Disordered" evidence="7">
    <location>
        <begin position="598"/>
        <end position="636"/>
    </location>
</feature>
<comment type="similarity">
    <text evidence="2">Belongs to the VirD4/TraG family.</text>
</comment>
<proteinExistence type="inferred from homology"/>
<dbReference type="CDD" id="cd01127">
    <property type="entry name" value="TrwB_TraG_TraD_VirD4"/>
    <property type="match status" value="1"/>
</dbReference>
<dbReference type="Proteomes" id="UP000029878">
    <property type="component" value="Unassembled WGS sequence"/>
</dbReference>
<dbReference type="AlphaFoldDB" id="A0A099VD70"/>
<dbReference type="Gene3D" id="3.40.50.300">
    <property type="entry name" value="P-loop containing nucleotide triphosphate hydrolases"/>
    <property type="match status" value="1"/>
</dbReference>